<dbReference type="PANTHER" id="PTHR42901:SF1">
    <property type="entry name" value="ALCOHOL DEHYDROGENASE"/>
    <property type="match status" value="1"/>
</dbReference>
<sequence length="165" mass="17880">MTSSIVITGASRGIGKALATRFIQQGKYDLIAIVRNREAGERLQREWERLSPTCRITLLEADLANSEEVASLCRKLEDEPSIEVFINNAGIFHGGTEAITPLPLAQLTAVNFLAPVQLIQAVLPAMKKNGRGTSSISSATQREEPCPALALTAHLSVRCSDFPNH</sequence>
<dbReference type="AlphaFoldDB" id="A0A1X3RYF1"/>
<organism evidence="3 4">
    <name type="scientific">Lonsdalea iberica</name>
    <dbReference type="NCBI Taxonomy" id="1082703"/>
    <lineage>
        <taxon>Bacteria</taxon>
        <taxon>Pseudomonadati</taxon>
        <taxon>Pseudomonadota</taxon>
        <taxon>Gammaproteobacteria</taxon>
        <taxon>Enterobacterales</taxon>
        <taxon>Pectobacteriaceae</taxon>
        <taxon>Lonsdalea</taxon>
    </lineage>
</organism>
<dbReference type="CDD" id="cd05233">
    <property type="entry name" value="SDR_c"/>
    <property type="match status" value="1"/>
</dbReference>
<dbReference type="InterPro" id="IPR002347">
    <property type="entry name" value="SDR_fam"/>
</dbReference>
<dbReference type="RefSeq" id="WP_094109035.1">
    <property type="nucleotide sequence ID" value="NZ_LUTP01000009.1"/>
</dbReference>
<dbReference type="SUPFAM" id="SSF51735">
    <property type="entry name" value="NAD(P)-binding Rossmann-fold domains"/>
    <property type="match status" value="1"/>
</dbReference>
<gene>
    <name evidence="3" type="ORF">AU511_05390</name>
</gene>
<dbReference type="EMBL" id="LUTP01000009">
    <property type="protein sequence ID" value="OSN07144.1"/>
    <property type="molecule type" value="Genomic_DNA"/>
</dbReference>
<evidence type="ECO:0000256" key="2">
    <source>
        <dbReference type="ARBA" id="ARBA00023002"/>
    </source>
</evidence>
<dbReference type="GO" id="GO:0016491">
    <property type="term" value="F:oxidoreductase activity"/>
    <property type="evidence" value="ECO:0007669"/>
    <property type="project" value="UniProtKB-KW"/>
</dbReference>
<evidence type="ECO:0000256" key="1">
    <source>
        <dbReference type="ARBA" id="ARBA00006484"/>
    </source>
</evidence>
<dbReference type="Proteomes" id="UP000194020">
    <property type="component" value="Unassembled WGS sequence"/>
</dbReference>
<dbReference type="Gene3D" id="3.40.50.720">
    <property type="entry name" value="NAD(P)-binding Rossmann-like Domain"/>
    <property type="match status" value="1"/>
</dbReference>
<dbReference type="InterPro" id="IPR036291">
    <property type="entry name" value="NAD(P)-bd_dom_sf"/>
</dbReference>
<accession>A0A1X3RYF1</accession>
<dbReference type="PANTHER" id="PTHR42901">
    <property type="entry name" value="ALCOHOL DEHYDROGENASE"/>
    <property type="match status" value="1"/>
</dbReference>
<evidence type="ECO:0008006" key="5">
    <source>
        <dbReference type="Google" id="ProtNLM"/>
    </source>
</evidence>
<keyword evidence="2" id="KW-0560">Oxidoreductase</keyword>
<evidence type="ECO:0000313" key="4">
    <source>
        <dbReference type="Proteomes" id="UP000194020"/>
    </source>
</evidence>
<comment type="caution">
    <text evidence="3">The sequence shown here is derived from an EMBL/GenBank/DDBJ whole genome shotgun (WGS) entry which is preliminary data.</text>
</comment>
<name>A0A1X3RYF1_9GAMM</name>
<reference evidence="3 4" key="1">
    <citation type="submission" date="2016-02" db="EMBL/GenBank/DDBJ databases">
        <title>Species-wide whole genome sequencing reveals diversity, host range in Lonsdalea quercina.</title>
        <authorList>
            <person name="Li Y."/>
        </authorList>
    </citation>
    <scope>NUCLEOTIDE SEQUENCE [LARGE SCALE GENOMIC DNA]</scope>
    <source>
        <strain evidence="3 4">LMG 26264</strain>
    </source>
</reference>
<comment type="similarity">
    <text evidence="1">Belongs to the short-chain dehydrogenases/reductases (SDR) family.</text>
</comment>
<dbReference type="OrthoDB" id="8613661at2"/>
<dbReference type="Pfam" id="PF00106">
    <property type="entry name" value="adh_short"/>
    <property type="match status" value="1"/>
</dbReference>
<proteinExistence type="inferred from homology"/>
<dbReference type="PRINTS" id="PR00081">
    <property type="entry name" value="GDHRDH"/>
</dbReference>
<protein>
    <recommendedName>
        <fullName evidence="5">Short-chain dehydrogenase</fullName>
    </recommendedName>
</protein>
<evidence type="ECO:0000313" key="3">
    <source>
        <dbReference type="EMBL" id="OSN07144.1"/>
    </source>
</evidence>